<evidence type="ECO:0000256" key="3">
    <source>
        <dbReference type="ARBA" id="ARBA00022723"/>
    </source>
</evidence>
<dbReference type="Proteomes" id="UP000005446">
    <property type="component" value="Unassembled WGS sequence"/>
</dbReference>
<evidence type="ECO:0000259" key="7">
    <source>
        <dbReference type="PROSITE" id="PS50011"/>
    </source>
</evidence>
<dbReference type="Gene3D" id="1.10.630.10">
    <property type="entry name" value="Cytochrome P450"/>
    <property type="match status" value="1"/>
</dbReference>
<keyword evidence="3 5" id="KW-0479">Metal-binding</keyword>
<dbReference type="InterPro" id="IPR001245">
    <property type="entry name" value="Ser-Thr/Tyr_kinase_cat_dom"/>
</dbReference>
<dbReference type="AlphaFoldDB" id="H0EGP6"/>
<dbReference type="InterPro" id="IPR002403">
    <property type="entry name" value="Cyt_P450_E_grp-IV"/>
</dbReference>
<dbReference type="HOGENOM" id="CLU_355274_0_0_1"/>
<dbReference type="SUPFAM" id="SSF48264">
    <property type="entry name" value="Cytochrome P450"/>
    <property type="match status" value="1"/>
</dbReference>
<dbReference type="GO" id="GO:0004497">
    <property type="term" value="F:monooxygenase activity"/>
    <property type="evidence" value="ECO:0007669"/>
    <property type="project" value="InterPro"/>
</dbReference>
<dbReference type="InterPro" id="IPR011009">
    <property type="entry name" value="Kinase-like_dom_sf"/>
</dbReference>
<dbReference type="PANTHER" id="PTHR24305:SF87">
    <property type="entry name" value="CYTOCHROME P450 MONOOXYGENASE ALND-RELATED"/>
    <property type="match status" value="1"/>
</dbReference>
<name>H0EGP6_GLAL7</name>
<keyword evidence="6" id="KW-0547">Nucleotide-binding</keyword>
<protein>
    <submittedName>
        <fullName evidence="8">Putative Cytochrome 4F5</fullName>
    </submittedName>
</protein>
<dbReference type="InterPro" id="IPR001128">
    <property type="entry name" value="Cyt_P450"/>
</dbReference>
<dbReference type="FunFam" id="1.10.630.10:FF:000090">
    <property type="entry name" value="Cytochrome P450 monooxygenase"/>
    <property type="match status" value="1"/>
</dbReference>
<comment type="caution">
    <text evidence="8">The sequence shown here is derived from an EMBL/GenBank/DDBJ whole genome shotgun (WGS) entry which is preliminary data.</text>
</comment>
<dbReference type="PANTHER" id="PTHR24305">
    <property type="entry name" value="CYTOCHROME P450"/>
    <property type="match status" value="1"/>
</dbReference>
<dbReference type="GO" id="GO:0004672">
    <property type="term" value="F:protein kinase activity"/>
    <property type="evidence" value="ECO:0007669"/>
    <property type="project" value="InterPro"/>
</dbReference>
<dbReference type="GO" id="GO:0020037">
    <property type="term" value="F:heme binding"/>
    <property type="evidence" value="ECO:0007669"/>
    <property type="project" value="InterPro"/>
</dbReference>
<proteinExistence type="inferred from homology"/>
<dbReference type="InterPro" id="IPR036396">
    <property type="entry name" value="Cyt_P450_sf"/>
</dbReference>
<dbReference type="InterPro" id="IPR000719">
    <property type="entry name" value="Prot_kinase_dom"/>
</dbReference>
<dbReference type="GO" id="GO:0005524">
    <property type="term" value="F:ATP binding"/>
    <property type="evidence" value="ECO:0007669"/>
    <property type="project" value="UniProtKB-UniRule"/>
</dbReference>
<dbReference type="SUPFAM" id="SSF56112">
    <property type="entry name" value="Protein kinase-like (PK-like)"/>
    <property type="match status" value="1"/>
</dbReference>
<feature type="domain" description="Protein kinase" evidence="7">
    <location>
        <begin position="550"/>
        <end position="790"/>
    </location>
</feature>
<comment type="cofactor">
    <cofactor evidence="1 5">
        <name>heme</name>
        <dbReference type="ChEBI" id="CHEBI:30413"/>
    </cofactor>
</comment>
<dbReference type="PROSITE" id="PS00107">
    <property type="entry name" value="PROTEIN_KINASE_ATP"/>
    <property type="match status" value="1"/>
</dbReference>
<dbReference type="PROSITE" id="PS50011">
    <property type="entry name" value="PROTEIN_KINASE_DOM"/>
    <property type="match status" value="1"/>
</dbReference>
<organism evidence="8 9">
    <name type="scientific">Glarea lozoyensis (strain ATCC 74030 / MF5533)</name>
    <dbReference type="NCBI Taxonomy" id="1104152"/>
    <lineage>
        <taxon>Eukaryota</taxon>
        <taxon>Fungi</taxon>
        <taxon>Dikarya</taxon>
        <taxon>Ascomycota</taxon>
        <taxon>Pezizomycotina</taxon>
        <taxon>Leotiomycetes</taxon>
        <taxon>Helotiales</taxon>
        <taxon>Helotiaceae</taxon>
        <taxon>Glarea</taxon>
    </lineage>
</organism>
<accession>H0EGP6</accession>
<evidence type="ECO:0000256" key="2">
    <source>
        <dbReference type="ARBA" id="ARBA00010617"/>
    </source>
</evidence>
<dbReference type="InParanoid" id="H0EGP6"/>
<evidence type="ECO:0000256" key="4">
    <source>
        <dbReference type="ARBA" id="ARBA00023004"/>
    </source>
</evidence>
<dbReference type="GO" id="GO:0005506">
    <property type="term" value="F:iron ion binding"/>
    <property type="evidence" value="ECO:0007669"/>
    <property type="project" value="InterPro"/>
</dbReference>
<reference evidence="8 9" key="1">
    <citation type="journal article" date="2012" name="Eukaryot. Cell">
        <title>Genome sequence of the fungus Glarea lozoyensis: the first genome sequence of a species from the Helotiaceae family.</title>
        <authorList>
            <person name="Youssar L."/>
            <person name="Gruening B.A."/>
            <person name="Erxleben A."/>
            <person name="Guenther S."/>
            <person name="Huettel W."/>
        </authorList>
    </citation>
    <scope>NUCLEOTIDE SEQUENCE [LARGE SCALE GENOMIC DNA]</scope>
    <source>
        <strain evidence="9">ATCC 74030 / MF5533</strain>
    </source>
</reference>
<dbReference type="OrthoDB" id="1470350at2759"/>
<evidence type="ECO:0000256" key="5">
    <source>
        <dbReference type="PIRSR" id="PIRSR602403-1"/>
    </source>
</evidence>
<dbReference type="PRINTS" id="PR00385">
    <property type="entry name" value="P450"/>
</dbReference>
<evidence type="ECO:0000313" key="8">
    <source>
        <dbReference type="EMBL" id="EHL02320.1"/>
    </source>
</evidence>
<gene>
    <name evidence="8" type="ORF">M7I_1665</name>
</gene>
<dbReference type="CDD" id="cd00302">
    <property type="entry name" value="cytochrome_P450"/>
    <property type="match status" value="1"/>
</dbReference>
<dbReference type="EMBL" id="AGUE01000028">
    <property type="protein sequence ID" value="EHL02320.1"/>
    <property type="molecule type" value="Genomic_DNA"/>
</dbReference>
<evidence type="ECO:0000256" key="6">
    <source>
        <dbReference type="PROSITE-ProRule" id="PRU10141"/>
    </source>
</evidence>
<dbReference type="Pfam" id="PF00067">
    <property type="entry name" value="p450"/>
    <property type="match status" value="1"/>
</dbReference>
<dbReference type="Pfam" id="PF07714">
    <property type="entry name" value="PK_Tyr_Ser-Thr"/>
    <property type="match status" value="1"/>
</dbReference>
<evidence type="ECO:0000256" key="1">
    <source>
        <dbReference type="ARBA" id="ARBA00001971"/>
    </source>
</evidence>
<keyword evidence="4 5" id="KW-0408">Iron</keyword>
<dbReference type="Gene3D" id="1.10.510.10">
    <property type="entry name" value="Transferase(Phosphotransferase) domain 1"/>
    <property type="match status" value="1"/>
</dbReference>
<comment type="similarity">
    <text evidence="2">Belongs to the cytochrome P450 family.</text>
</comment>
<keyword evidence="6" id="KW-0067">ATP-binding</keyword>
<feature type="binding site" description="axial binding residue" evidence="5">
    <location>
        <position position="493"/>
    </location>
    <ligand>
        <name>heme</name>
        <dbReference type="ChEBI" id="CHEBI:30413"/>
    </ligand>
    <ligandPart>
        <name>Fe</name>
        <dbReference type="ChEBI" id="CHEBI:18248"/>
    </ligandPart>
</feature>
<dbReference type="Gene3D" id="3.30.200.20">
    <property type="entry name" value="Phosphorylase Kinase, domain 1"/>
    <property type="match status" value="1"/>
</dbReference>
<dbReference type="InterPro" id="IPR017441">
    <property type="entry name" value="Protein_kinase_ATP_BS"/>
</dbReference>
<keyword evidence="5" id="KW-0349">Heme</keyword>
<evidence type="ECO:0000313" key="9">
    <source>
        <dbReference type="Proteomes" id="UP000005446"/>
    </source>
</evidence>
<sequence length="790" mass="88051">MVKKTFNLVGQPASSAQVIEVDLQNNFDVLQHTVAQHFSIAQPDGISFQTEQDGVLDDLDNFTDAASPIGILVDGNQVRDVPGPAGIPIAGSYYEVYPDHLGNHQRLFEQYGPVFKTTDMGRTTYYTNDPKVADVCFAEGGFWSKKINSDHPLYGIKDPMAGVFLSDTDGEAWKVVHKFLAPALSPKAVRHYTPQMQNTAEQAFKVFDEFDQKEEAWNVYRYMFKVGSTAIGKLALNMDLHHFDSLDAPLHDLVKSVGENLELNKQVSTMGDWYSHIPWGAPKKLKENKLHVQKMVEEAVANVTNGKQTDDLPIEDAALKASCIVDYLVRATDQNGNKLPEKYRSNATLVTVGAGFITTASLLSWMLFSIASYPGNQERLLQELVDYGVTEDTEWTPDLANSLPFLGILIQEVQRLHNPSYQPGRTALADVIIPGGYRIPKDTVMIIGIHHIHNNPKIWDDPAKFNPDRWNTDKVKSRPKASYVPFAAGQRMCIGFNFALEEVRVIISMLIYRYHFEKVGQDPVDWGDREPWIYIYAFFGPLDDIVWEQLEVQHLLGEGASGIISKGAWKTESEKKPVAVKLFKGELTSDGSPADEMNACITAGKHPNLIDPIGKIHGHPEKKGLVLELIPPVYINLGLPPTLESCTRDSFHPDMVFTVETCKNILLGIASAAEHLHQRGIKHGDLYAHNILLDKSTGHALLGDFGAATIYSKDHDCSEMLERLEVFAFGHLVEDLLGLVEHKVDEAGSGASEKDAMKIEELNSLHWKCSNPIVMDRPSFLEVREELEGI</sequence>
<feature type="binding site" evidence="6">
    <location>
        <position position="581"/>
    </location>
    <ligand>
        <name>ATP</name>
        <dbReference type="ChEBI" id="CHEBI:30616"/>
    </ligand>
</feature>
<dbReference type="InterPro" id="IPR050121">
    <property type="entry name" value="Cytochrome_P450_monoxygenase"/>
</dbReference>
<dbReference type="GO" id="GO:0016705">
    <property type="term" value="F:oxidoreductase activity, acting on paired donors, with incorporation or reduction of molecular oxygen"/>
    <property type="evidence" value="ECO:0007669"/>
    <property type="project" value="InterPro"/>
</dbReference>
<keyword evidence="9" id="KW-1185">Reference proteome</keyword>
<dbReference type="PRINTS" id="PR00465">
    <property type="entry name" value="EP450IV"/>
</dbReference>